<comment type="caution">
    <text evidence="4">The sequence shown here is derived from an EMBL/GenBank/DDBJ whole genome shotgun (WGS) entry which is preliminary data.</text>
</comment>
<organism evidence="4 5">
    <name type="scientific">Desulfovibrio subterraneus</name>
    <dbReference type="NCBI Taxonomy" id="2718620"/>
    <lineage>
        <taxon>Bacteria</taxon>
        <taxon>Pseudomonadati</taxon>
        <taxon>Thermodesulfobacteriota</taxon>
        <taxon>Desulfovibrionia</taxon>
        <taxon>Desulfovibrionales</taxon>
        <taxon>Desulfovibrionaceae</taxon>
        <taxon>Desulfovibrio</taxon>
    </lineage>
</organism>
<dbReference type="InterPro" id="IPR025554">
    <property type="entry name" value="DUF4140"/>
</dbReference>
<evidence type="ECO:0000259" key="3">
    <source>
        <dbReference type="Pfam" id="PF13600"/>
    </source>
</evidence>
<feature type="domain" description="DUF4139" evidence="2">
    <location>
        <begin position="212"/>
        <end position="511"/>
    </location>
</feature>
<dbReference type="EMBL" id="BLVO01000004">
    <property type="protein sequence ID" value="GFM32069.1"/>
    <property type="molecule type" value="Genomic_DNA"/>
</dbReference>
<dbReference type="Pfam" id="PF13600">
    <property type="entry name" value="DUF4140"/>
    <property type="match status" value="1"/>
</dbReference>
<protein>
    <recommendedName>
        <fullName evidence="6">Mucoidy inhibitor MuiA family protein</fullName>
    </recommendedName>
</protein>
<dbReference type="PANTHER" id="PTHR31005">
    <property type="entry name" value="DUF4139 DOMAIN-CONTAINING PROTEIN"/>
    <property type="match status" value="1"/>
</dbReference>
<evidence type="ECO:0008006" key="6">
    <source>
        <dbReference type="Google" id="ProtNLM"/>
    </source>
</evidence>
<accession>A0A7J0BEE0</accession>
<dbReference type="Pfam" id="PF13598">
    <property type="entry name" value="DUF4139"/>
    <property type="match status" value="1"/>
</dbReference>
<dbReference type="InterPro" id="IPR037291">
    <property type="entry name" value="DUF4139"/>
</dbReference>
<evidence type="ECO:0000256" key="1">
    <source>
        <dbReference type="SAM" id="SignalP"/>
    </source>
</evidence>
<evidence type="ECO:0000313" key="5">
    <source>
        <dbReference type="Proteomes" id="UP000503840"/>
    </source>
</evidence>
<proteinExistence type="predicted"/>
<gene>
    <name evidence="4" type="ORF">DSM101010T_04340</name>
</gene>
<evidence type="ECO:0000313" key="4">
    <source>
        <dbReference type="EMBL" id="GFM32069.1"/>
    </source>
</evidence>
<feature type="chain" id="PRO_5029632553" description="Mucoidy inhibitor MuiA family protein" evidence="1">
    <location>
        <begin position="29"/>
        <end position="521"/>
    </location>
</feature>
<dbReference type="AlphaFoldDB" id="A0A7J0BEE0"/>
<dbReference type="RefSeq" id="WP_174403741.1">
    <property type="nucleotide sequence ID" value="NZ_BLVO01000004.1"/>
</dbReference>
<name>A0A7J0BEE0_9BACT</name>
<feature type="signal peptide" evidence="1">
    <location>
        <begin position="1"/>
        <end position="28"/>
    </location>
</feature>
<keyword evidence="1" id="KW-0732">Signal</keyword>
<dbReference type="PANTHER" id="PTHR31005:SF8">
    <property type="entry name" value="DUF4139 DOMAIN-CONTAINING PROTEIN"/>
    <property type="match status" value="1"/>
</dbReference>
<evidence type="ECO:0000259" key="2">
    <source>
        <dbReference type="Pfam" id="PF13598"/>
    </source>
</evidence>
<sequence>MTLRYHTSFKAFSTLWVLLVLFATPAWTAEKPVSPDSVTLFPGRALLECSESLPQTVLPDGQRGILVTLPANADPDTLRLSTRSGSPVDVRWERVPALDQGTVQAMRKELVSKRRDLAVMTGELQTIESRISLWSDTPADGAAAAEMERLDAAMSKHLATLYRTRFEVQEKQVALEAEVAALQEALDKAVGADRQVWQVQAALVNAPATVDVRYSYVLGGCNWQPLYRFEALPDQGKVAFTFTAEIEQSSGLDWKNAEVSLATVERFVSLVPPSLPEWRVEERQIMAYAASADAVSVERMAEEAPVMMKAAAPAPRKVERGNYAVWELGRKTIPAGRLVTLPVQAEYWRADFLYTARPSADSKAYLTAKSILPEPRELPRGTAMFLVDGALIGKRSYNLSGTDVDLFFGADPLVTATMKLLEKQSGDKGIIGRKQTMIWAWEIVLRNNRSHAVTLVAEDPEPQSGHSDIRIETESVPRPEKGDDHMLIWKTELAPKGESVIRHTVTVTAPRDMDVDYGRGR</sequence>
<dbReference type="Proteomes" id="UP000503840">
    <property type="component" value="Unassembled WGS sequence"/>
</dbReference>
<reference evidence="4 5" key="1">
    <citation type="submission" date="2020-05" db="EMBL/GenBank/DDBJ databases">
        <title>Draft genome sequence of Desulfovibrio sp. strain HN2T.</title>
        <authorList>
            <person name="Ueno A."/>
            <person name="Tamazawa S."/>
            <person name="Tamamura S."/>
            <person name="Murakami T."/>
            <person name="Kiyama T."/>
            <person name="Inomata H."/>
            <person name="Amano Y."/>
            <person name="Miyakawa K."/>
            <person name="Tamaki H."/>
            <person name="Naganuma T."/>
            <person name="Kaneko K."/>
        </authorList>
    </citation>
    <scope>NUCLEOTIDE SEQUENCE [LARGE SCALE GENOMIC DNA]</scope>
    <source>
        <strain evidence="4 5">HN2</strain>
    </source>
</reference>
<dbReference type="InterPro" id="IPR011935">
    <property type="entry name" value="CHP02231"/>
</dbReference>
<feature type="domain" description="DUF4140" evidence="3">
    <location>
        <begin position="38"/>
        <end position="134"/>
    </location>
</feature>
<keyword evidence="5" id="KW-1185">Reference proteome</keyword>